<gene>
    <name evidence="4" type="ORF">NliqN6_4545</name>
</gene>
<keyword evidence="1" id="KW-0479">Metal-binding</keyword>
<evidence type="ECO:0000313" key="4">
    <source>
        <dbReference type="EMBL" id="GHJ88143.1"/>
    </source>
</evidence>
<dbReference type="GO" id="GO:0008270">
    <property type="term" value="F:zinc ion binding"/>
    <property type="evidence" value="ECO:0007669"/>
    <property type="project" value="UniProtKB-KW"/>
</dbReference>
<evidence type="ECO:0000259" key="3">
    <source>
        <dbReference type="PROSITE" id="PS50114"/>
    </source>
</evidence>
<feature type="compositionally biased region" description="Pro residues" evidence="2">
    <location>
        <begin position="171"/>
        <end position="181"/>
    </location>
</feature>
<sequence length="343" mass="37689">MTINKDPASQPLELRTPWKSSPDGKAEAITPQSDHSRTSSDTDHVATKTSPARSSPPRAVVKSELTSTADANERSVVAIVPEAPPQVKRGSTPVHRRLPSIVSAMSCSMCSATGVNSLWRRDRAGKPICGKCCEQLRRRMNPRYAVTSRGEMPSHLSAREMPIRLQTPSPNGRPAPYPTRSPLPNGRPLASPYQPGTNGLMPTPSNARPNGGNPYLEHGQQYNIGRQESRHRLALPPLSSIERVADHYRRDPAYHIKEPISLPAAPSAFRPKHLPPQHTTGERRPSIHGDRLQERLVGVSEADIQQKRALLVEGRKWIFAMLDETTAMLRQLDEASLKAGAAD</sequence>
<dbReference type="GO" id="GO:0006355">
    <property type="term" value="P:regulation of DNA-templated transcription"/>
    <property type="evidence" value="ECO:0007669"/>
    <property type="project" value="InterPro"/>
</dbReference>
<feature type="compositionally biased region" description="Basic and acidic residues" evidence="2">
    <location>
        <begin position="34"/>
        <end position="46"/>
    </location>
</feature>
<dbReference type="OrthoDB" id="2591496at2759"/>
<evidence type="ECO:0000256" key="1">
    <source>
        <dbReference type="PROSITE-ProRule" id="PRU00094"/>
    </source>
</evidence>
<accession>A0A8H3TWI9</accession>
<dbReference type="InterPro" id="IPR000679">
    <property type="entry name" value="Znf_GATA"/>
</dbReference>
<comment type="caution">
    <text evidence="4">The sequence shown here is derived from an EMBL/GenBank/DDBJ whole genome shotgun (WGS) entry which is preliminary data.</text>
</comment>
<feature type="region of interest" description="Disordered" evidence="2">
    <location>
        <begin position="149"/>
        <end position="211"/>
    </location>
</feature>
<reference evidence="4" key="1">
    <citation type="submission" date="2020-07" db="EMBL/GenBank/DDBJ databases">
        <title>Draft Genome Sequence of a Deep-Sea Yeast, Naganishia (Cryptococcus) liquefaciens strain N6.</title>
        <authorList>
            <person name="Han Y.W."/>
            <person name="Kajitani R."/>
            <person name="Morimoto H."/>
            <person name="Parhat M."/>
            <person name="Tsubouchi H."/>
            <person name="Bakenova O."/>
            <person name="Ogata M."/>
            <person name="Argunhan B."/>
            <person name="Aoki R."/>
            <person name="Kajiwara S."/>
            <person name="Itoh T."/>
            <person name="Iwasaki H."/>
        </authorList>
    </citation>
    <scope>NUCLEOTIDE SEQUENCE</scope>
    <source>
        <strain evidence="4">N6</strain>
    </source>
</reference>
<protein>
    <recommendedName>
        <fullName evidence="3">GATA-type domain-containing protein</fullName>
    </recommendedName>
</protein>
<evidence type="ECO:0000256" key="2">
    <source>
        <dbReference type="SAM" id="MobiDB-lite"/>
    </source>
</evidence>
<dbReference type="GO" id="GO:0043565">
    <property type="term" value="F:sequence-specific DNA binding"/>
    <property type="evidence" value="ECO:0007669"/>
    <property type="project" value="InterPro"/>
</dbReference>
<dbReference type="EMBL" id="BLZA01000028">
    <property type="protein sequence ID" value="GHJ88143.1"/>
    <property type="molecule type" value="Genomic_DNA"/>
</dbReference>
<dbReference type="AlphaFoldDB" id="A0A8H3TWI9"/>
<keyword evidence="1" id="KW-0863">Zinc-finger</keyword>
<feature type="domain" description="GATA-type" evidence="3">
    <location>
        <begin position="101"/>
        <end position="159"/>
    </location>
</feature>
<evidence type="ECO:0000313" key="5">
    <source>
        <dbReference type="Proteomes" id="UP000620104"/>
    </source>
</evidence>
<organism evidence="4 5">
    <name type="scientific">Naganishia liquefaciens</name>
    <dbReference type="NCBI Taxonomy" id="104408"/>
    <lineage>
        <taxon>Eukaryota</taxon>
        <taxon>Fungi</taxon>
        <taxon>Dikarya</taxon>
        <taxon>Basidiomycota</taxon>
        <taxon>Agaricomycotina</taxon>
        <taxon>Tremellomycetes</taxon>
        <taxon>Filobasidiales</taxon>
        <taxon>Filobasidiaceae</taxon>
        <taxon>Naganishia</taxon>
    </lineage>
</organism>
<keyword evidence="5" id="KW-1185">Reference proteome</keyword>
<proteinExistence type="predicted"/>
<keyword evidence="1" id="KW-0862">Zinc</keyword>
<name>A0A8H3TWI9_9TREE</name>
<feature type="region of interest" description="Disordered" evidence="2">
    <location>
        <begin position="1"/>
        <end position="60"/>
    </location>
</feature>
<dbReference type="PROSITE" id="PS50114">
    <property type="entry name" value="GATA_ZN_FINGER_2"/>
    <property type="match status" value="1"/>
</dbReference>
<dbReference type="Proteomes" id="UP000620104">
    <property type="component" value="Unassembled WGS sequence"/>
</dbReference>
<feature type="region of interest" description="Disordered" evidence="2">
    <location>
        <begin position="265"/>
        <end position="288"/>
    </location>
</feature>